<comment type="catalytic activity">
    <reaction evidence="1">
        <text>ATP + protein L-histidine = ADP + protein N-phospho-L-histidine.</text>
        <dbReference type="EC" id="2.7.13.3"/>
    </reaction>
</comment>
<gene>
    <name evidence="18" type="ORF">Y919_10075</name>
</gene>
<dbReference type="CDD" id="cd00130">
    <property type="entry name" value="PAS"/>
    <property type="match status" value="1"/>
</dbReference>
<evidence type="ECO:0000256" key="5">
    <source>
        <dbReference type="ARBA" id="ARBA00022475"/>
    </source>
</evidence>
<dbReference type="InterPro" id="IPR000700">
    <property type="entry name" value="PAS-assoc_C"/>
</dbReference>
<dbReference type="FunFam" id="1.10.287.130:FF:000001">
    <property type="entry name" value="Two-component sensor histidine kinase"/>
    <property type="match status" value="1"/>
</dbReference>
<organism evidence="18 19">
    <name type="scientific">Caloranaerobacter azorensis H53214</name>
    <dbReference type="NCBI Taxonomy" id="1156417"/>
    <lineage>
        <taxon>Bacteria</taxon>
        <taxon>Bacillati</taxon>
        <taxon>Bacillota</taxon>
        <taxon>Tissierellia</taxon>
        <taxon>Tissierellales</taxon>
        <taxon>Thermohalobacteraceae</taxon>
        <taxon>Caloranaerobacter</taxon>
    </lineage>
</organism>
<dbReference type="Pfam" id="PF00989">
    <property type="entry name" value="PAS"/>
    <property type="match status" value="1"/>
</dbReference>
<dbReference type="InterPro" id="IPR003660">
    <property type="entry name" value="HAMP_dom"/>
</dbReference>
<evidence type="ECO:0000313" key="18">
    <source>
        <dbReference type="EMBL" id="KGG79753.1"/>
    </source>
</evidence>
<keyword evidence="10" id="KW-0067">ATP-binding</keyword>
<keyword evidence="13" id="KW-1133">Transmembrane helix</keyword>
<keyword evidence="5" id="KW-1003">Cell membrane</keyword>
<feature type="domain" description="PAC" evidence="16">
    <location>
        <begin position="312"/>
        <end position="364"/>
    </location>
</feature>
<dbReference type="GO" id="GO:0005886">
    <property type="term" value="C:plasma membrane"/>
    <property type="evidence" value="ECO:0007669"/>
    <property type="project" value="UniProtKB-SubCell"/>
</dbReference>
<dbReference type="PANTHER" id="PTHR45453">
    <property type="entry name" value="PHOSPHATE REGULON SENSOR PROTEIN PHOR"/>
    <property type="match status" value="1"/>
</dbReference>
<dbReference type="PROSITE" id="PS50113">
    <property type="entry name" value="PAC"/>
    <property type="match status" value="1"/>
</dbReference>
<dbReference type="SMART" id="SM00388">
    <property type="entry name" value="HisKA"/>
    <property type="match status" value="1"/>
</dbReference>
<keyword evidence="7" id="KW-0808">Transferase</keyword>
<keyword evidence="11" id="KW-0902">Two-component regulatory system</keyword>
<evidence type="ECO:0000259" key="15">
    <source>
        <dbReference type="PROSITE" id="PS50112"/>
    </source>
</evidence>
<keyword evidence="6" id="KW-0597">Phosphoprotein</keyword>
<evidence type="ECO:0000256" key="1">
    <source>
        <dbReference type="ARBA" id="ARBA00000085"/>
    </source>
</evidence>
<dbReference type="EC" id="2.7.13.3" evidence="4"/>
<protein>
    <recommendedName>
        <fullName evidence="4">histidine kinase</fullName>
        <ecNumber evidence="4">2.7.13.3</ecNumber>
    </recommendedName>
</protein>
<feature type="transmembrane region" description="Helical" evidence="13">
    <location>
        <begin position="164"/>
        <end position="184"/>
    </location>
</feature>
<dbReference type="InterPro" id="IPR031967">
    <property type="entry name" value="PhoR_single_Cache-like_dom"/>
</dbReference>
<dbReference type="GO" id="GO:0004721">
    <property type="term" value="F:phosphoprotein phosphatase activity"/>
    <property type="evidence" value="ECO:0007669"/>
    <property type="project" value="TreeGrafter"/>
</dbReference>
<accession>A0A096BG90</accession>
<evidence type="ECO:0000259" key="14">
    <source>
        <dbReference type="PROSITE" id="PS50109"/>
    </source>
</evidence>
<dbReference type="Gene3D" id="6.10.340.10">
    <property type="match status" value="1"/>
</dbReference>
<feature type="domain" description="Histidine kinase" evidence="14">
    <location>
        <begin position="368"/>
        <end position="586"/>
    </location>
</feature>
<dbReference type="SMART" id="SM00091">
    <property type="entry name" value="PAS"/>
    <property type="match status" value="1"/>
</dbReference>
<dbReference type="PROSITE" id="PS50885">
    <property type="entry name" value="HAMP"/>
    <property type="match status" value="1"/>
</dbReference>
<evidence type="ECO:0000256" key="7">
    <source>
        <dbReference type="ARBA" id="ARBA00022679"/>
    </source>
</evidence>
<evidence type="ECO:0000256" key="6">
    <source>
        <dbReference type="ARBA" id="ARBA00022553"/>
    </source>
</evidence>
<evidence type="ECO:0000256" key="12">
    <source>
        <dbReference type="ARBA" id="ARBA00023136"/>
    </source>
</evidence>
<dbReference type="FunFam" id="3.30.565.10:FF:000023">
    <property type="entry name" value="PAS domain-containing sensor histidine kinase"/>
    <property type="match status" value="1"/>
</dbReference>
<dbReference type="GO" id="GO:0016036">
    <property type="term" value="P:cellular response to phosphate starvation"/>
    <property type="evidence" value="ECO:0007669"/>
    <property type="project" value="TreeGrafter"/>
</dbReference>
<dbReference type="Pfam" id="PF16736">
    <property type="entry name" value="sCache_like"/>
    <property type="match status" value="1"/>
</dbReference>
<dbReference type="InterPro" id="IPR036890">
    <property type="entry name" value="HATPase_C_sf"/>
</dbReference>
<evidence type="ECO:0000259" key="17">
    <source>
        <dbReference type="PROSITE" id="PS50885"/>
    </source>
</evidence>
<name>A0A096BG90_9FIRM</name>
<keyword evidence="8" id="KW-0547">Nucleotide-binding</keyword>
<evidence type="ECO:0000256" key="3">
    <source>
        <dbReference type="ARBA" id="ARBA00004314"/>
    </source>
</evidence>
<dbReference type="Pfam" id="PF00672">
    <property type="entry name" value="HAMP"/>
    <property type="match status" value="1"/>
</dbReference>
<dbReference type="GO" id="GO:0045121">
    <property type="term" value="C:membrane raft"/>
    <property type="evidence" value="ECO:0007669"/>
    <property type="project" value="UniProtKB-SubCell"/>
</dbReference>
<keyword evidence="12 13" id="KW-0472">Membrane</keyword>
<dbReference type="InterPro" id="IPR005467">
    <property type="entry name" value="His_kinase_dom"/>
</dbReference>
<evidence type="ECO:0000256" key="10">
    <source>
        <dbReference type="ARBA" id="ARBA00022840"/>
    </source>
</evidence>
<dbReference type="CDD" id="cd06225">
    <property type="entry name" value="HAMP"/>
    <property type="match status" value="1"/>
</dbReference>
<keyword evidence="13" id="KW-0812">Transmembrane</keyword>
<dbReference type="InterPro" id="IPR004358">
    <property type="entry name" value="Sig_transdc_His_kin-like_C"/>
</dbReference>
<dbReference type="SUPFAM" id="SSF55785">
    <property type="entry name" value="PYP-like sensor domain (PAS domain)"/>
    <property type="match status" value="1"/>
</dbReference>
<reference evidence="18 19" key="1">
    <citation type="submission" date="2013-12" db="EMBL/GenBank/DDBJ databases">
        <title>Draft genome sequence of Caloranaerobacter sp. H53214.</title>
        <authorList>
            <person name="Jiang L.J."/>
            <person name="Shao Z.Z."/>
            <person name="Long M.N."/>
        </authorList>
    </citation>
    <scope>NUCLEOTIDE SEQUENCE [LARGE SCALE GENOMIC DNA]</scope>
    <source>
        <strain evidence="18 19">H53214</strain>
    </source>
</reference>
<dbReference type="PROSITE" id="PS50112">
    <property type="entry name" value="PAS"/>
    <property type="match status" value="1"/>
</dbReference>
<dbReference type="InterPro" id="IPR036097">
    <property type="entry name" value="HisK_dim/P_sf"/>
</dbReference>
<dbReference type="SMART" id="SM00304">
    <property type="entry name" value="HAMP"/>
    <property type="match status" value="1"/>
</dbReference>
<dbReference type="CDD" id="cd00075">
    <property type="entry name" value="HATPase"/>
    <property type="match status" value="1"/>
</dbReference>
<dbReference type="InterPro" id="IPR013767">
    <property type="entry name" value="PAS_fold"/>
</dbReference>
<dbReference type="InterPro" id="IPR050351">
    <property type="entry name" value="BphY/WalK/GraS-like"/>
</dbReference>
<dbReference type="CDD" id="cd00082">
    <property type="entry name" value="HisKA"/>
    <property type="match status" value="1"/>
</dbReference>
<dbReference type="InterPro" id="IPR035965">
    <property type="entry name" value="PAS-like_dom_sf"/>
</dbReference>
<dbReference type="RefSeq" id="WP_035164402.1">
    <property type="nucleotide sequence ID" value="NZ_AZTB01000061.1"/>
</dbReference>
<evidence type="ECO:0000313" key="19">
    <source>
        <dbReference type="Proteomes" id="UP000029622"/>
    </source>
</evidence>
<dbReference type="AlphaFoldDB" id="A0A096BG90"/>
<evidence type="ECO:0000256" key="2">
    <source>
        <dbReference type="ARBA" id="ARBA00004236"/>
    </source>
</evidence>
<dbReference type="Proteomes" id="UP000029622">
    <property type="component" value="Unassembled WGS sequence"/>
</dbReference>
<dbReference type="SUPFAM" id="SSF47384">
    <property type="entry name" value="Homodimeric domain of signal transducing histidine kinase"/>
    <property type="match status" value="1"/>
</dbReference>
<dbReference type="SUPFAM" id="SSF55874">
    <property type="entry name" value="ATPase domain of HSP90 chaperone/DNA topoisomerase II/histidine kinase"/>
    <property type="match status" value="1"/>
</dbReference>
<dbReference type="GO" id="GO:0000155">
    <property type="term" value="F:phosphorelay sensor kinase activity"/>
    <property type="evidence" value="ECO:0007669"/>
    <property type="project" value="InterPro"/>
</dbReference>
<dbReference type="Pfam" id="PF00512">
    <property type="entry name" value="HisKA"/>
    <property type="match status" value="1"/>
</dbReference>
<dbReference type="GO" id="GO:0006355">
    <property type="term" value="P:regulation of DNA-templated transcription"/>
    <property type="evidence" value="ECO:0007669"/>
    <property type="project" value="InterPro"/>
</dbReference>
<feature type="domain" description="PAS" evidence="15">
    <location>
        <begin position="242"/>
        <end position="313"/>
    </location>
</feature>
<evidence type="ECO:0000256" key="13">
    <source>
        <dbReference type="SAM" id="Phobius"/>
    </source>
</evidence>
<dbReference type="SMART" id="SM00387">
    <property type="entry name" value="HATPase_c"/>
    <property type="match status" value="1"/>
</dbReference>
<keyword evidence="9 18" id="KW-0418">Kinase</keyword>
<comment type="caution">
    <text evidence="18">The sequence shown here is derived from an EMBL/GenBank/DDBJ whole genome shotgun (WGS) entry which is preliminary data.</text>
</comment>
<dbReference type="Gene3D" id="3.30.565.10">
    <property type="entry name" value="Histidine kinase-like ATPase, C-terminal domain"/>
    <property type="match status" value="1"/>
</dbReference>
<evidence type="ECO:0000256" key="4">
    <source>
        <dbReference type="ARBA" id="ARBA00012438"/>
    </source>
</evidence>
<feature type="transmembrane region" description="Helical" evidence="13">
    <location>
        <begin position="6"/>
        <end position="27"/>
    </location>
</feature>
<dbReference type="InterPro" id="IPR003594">
    <property type="entry name" value="HATPase_dom"/>
</dbReference>
<feature type="domain" description="HAMP" evidence="17">
    <location>
        <begin position="185"/>
        <end position="237"/>
    </location>
</feature>
<dbReference type="GO" id="GO:0005524">
    <property type="term" value="F:ATP binding"/>
    <property type="evidence" value="ECO:0007669"/>
    <property type="project" value="UniProtKB-KW"/>
</dbReference>
<evidence type="ECO:0000259" key="16">
    <source>
        <dbReference type="PROSITE" id="PS50113"/>
    </source>
</evidence>
<dbReference type="Pfam" id="PF02518">
    <property type="entry name" value="HATPase_c"/>
    <property type="match status" value="1"/>
</dbReference>
<dbReference type="PRINTS" id="PR00344">
    <property type="entry name" value="BCTRLSENSOR"/>
</dbReference>
<dbReference type="PROSITE" id="PS50109">
    <property type="entry name" value="HIS_KIN"/>
    <property type="match status" value="1"/>
</dbReference>
<dbReference type="STRING" id="1156417.Y919_10075"/>
<evidence type="ECO:0000256" key="11">
    <source>
        <dbReference type="ARBA" id="ARBA00023012"/>
    </source>
</evidence>
<dbReference type="SUPFAM" id="SSF158472">
    <property type="entry name" value="HAMP domain-like"/>
    <property type="match status" value="1"/>
</dbReference>
<dbReference type="EMBL" id="AZTB01000061">
    <property type="protein sequence ID" value="KGG79753.1"/>
    <property type="molecule type" value="Genomic_DNA"/>
</dbReference>
<dbReference type="InterPro" id="IPR000014">
    <property type="entry name" value="PAS"/>
</dbReference>
<dbReference type="NCBIfam" id="NF046044">
    <property type="entry name" value="PnpS"/>
    <property type="match status" value="1"/>
</dbReference>
<dbReference type="PANTHER" id="PTHR45453:SF1">
    <property type="entry name" value="PHOSPHATE REGULON SENSOR PROTEIN PHOR"/>
    <property type="match status" value="1"/>
</dbReference>
<evidence type="ECO:0000256" key="8">
    <source>
        <dbReference type="ARBA" id="ARBA00022741"/>
    </source>
</evidence>
<dbReference type="NCBIfam" id="TIGR00229">
    <property type="entry name" value="sensory_box"/>
    <property type="match status" value="1"/>
</dbReference>
<dbReference type="Gene3D" id="3.30.450.20">
    <property type="entry name" value="PAS domain"/>
    <property type="match status" value="1"/>
</dbReference>
<comment type="subcellular location">
    <subcellularLocation>
        <location evidence="2">Cell membrane</location>
    </subcellularLocation>
    <subcellularLocation>
        <location evidence="3">Membrane raft</location>
        <topology evidence="3">Multi-pass membrane protein</topology>
    </subcellularLocation>
</comment>
<sequence>MQKRIFITFLTLISIGILTTGMLSISLMRINYVRDIEDKLISNAKLIETFIEEQENIDKIDFNELADIFSKKIQARITFINKGGWVIGDSDADIKKLDNHSDRPEVIKARQGKIGISKRYSKSLEYEMIYVAVPVSVESDKIDVIRLSVPLKDISEYYNLMYRYIFLSIVAGLLVAMFVGYRYVKSVTKPIKELTIATRKISSGNFGELVKVRTEDEIGLLADNFNKMSLKLKDTINELLDKNTKLKAILSSMINGVIALDNNKRIILVNPVAEKMLEIKEADVRNKHVLEVLKDLNLKENICELLNTNVQSKFEVEVKEPNNRIFNVYINPIKLTNDPNRTIGVLVIIQDITEIRRLERMRKDFVANVSHELKTPLTSIRGFIETLKTGAVEDKEIRNKFLDIIDIETSRLTNLIEDLLLLSQIENTNEMTKKDIIDVNKAIEEVIQVLEELAKKRGVRLIEKVNRKLPNLSGNKGWFKQMLINLIDNGIKYTPEGGTVTITAYSAKNRLVIKISDTGIGIAEQHLPRLFERFYRVDKARSRKVGGTGLGLAIVKHIVLAFRGEISVKSKVNKGTEFIVSLPLDES</sequence>
<dbReference type="Gene3D" id="1.10.287.130">
    <property type="match status" value="1"/>
</dbReference>
<dbReference type="InterPro" id="IPR003661">
    <property type="entry name" value="HisK_dim/P_dom"/>
</dbReference>
<proteinExistence type="predicted"/>
<evidence type="ECO:0000256" key="9">
    <source>
        <dbReference type="ARBA" id="ARBA00022777"/>
    </source>
</evidence>